<dbReference type="InterPro" id="IPR000477">
    <property type="entry name" value="RT_dom"/>
</dbReference>
<proteinExistence type="predicted"/>
<reference evidence="2 3" key="1">
    <citation type="journal article" date="2012" name="Nat. Biotechnol.">
        <title>Draft genome sequence of pigeonpea (Cajanus cajan), an orphan legume crop of resource-poor farmers.</title>
        <authorList>
            <person name="Varshney R.K."/>
            <person name="Chen W."/>
            <person name="Li Y."/>
            <person name="Bharti A.K."/>
            <person name="Saxena R.K."/>
            <person name="Schlueter J.A."/>
            <person name="Donoghue M.T."/>
            <person name="Azam S."/>
            <person name="Fan G."/>
            <person name="Whaley A.M."/>
            <person name="Farmer A.D."/>
            <person name="Sheridan J."/>
            <person name="Iwata A."/>
            <person name="Tuteja R."/>
            <person name="Penmetsa R.V."/>
            <person name="Wu W."/>
            <person name="Upadhyaya H.D."/>
            <person name="Yang S.P."/>
            <person name="Shah T."/>
            <person name="Saxena K.B."/>
            <person name="Michael T."/>
            <person name="McCombie W.R."/>
            <person name="Yang B."/>
            <person name="Zhang G."/>
            <person name="Yang H."/>
            <person name="Wang J."/>
            <person name="Spillane C."/>
            <person name="Cook D.R."/>
            <person name="May G.D."/>
            <person name="Xu X."/>
            <person name="Jackson S.A."/>
        </authorList>
    </citation>
    <scope>NUCLEOTIDE SEQUENCE [LARGE SCALE GENOMIC DNA]</scope>
    <source>
        <strain evidence="3">cv. Asha</strain>
    </source>
</reference>
<feature type="domain" description="Reverse transcriptase" evidence="1">
    <location>
        <begin position="181"/>
        <end position="252"/>
    </location>
</feature>
<dbReference type="EMBL" id="CM003613">
    <property type="protein sequence ID" value="KYP54767.1"/>
    <property type="molecule type" value="Genomic_DNA"/>
</dbReference>
<dbReference type="Pfam" id="PF00078">
    <property type="entry name" value="RVT_1"/>
    <property type="match status" value="1"/>
</dbReference>
<keyword evidence="3" id="KW-1185">Reference proteome</keyword>
<evidence type="ECO:0000313" key="2">
    <source>
        <dbReference type="EMBL" id="KYP54767.1"/>
    </source>
</evidence>
<dbReference type="PANTHER" id="PTHR24559:SF444">
    <property type="entry name" value="REVERSE TRANSCRIPTASE DOMAIN-CONTAINING PROTEIN"/>
    <property type="match status" value="1"/>
</dbReference>
<dbReference type="Gramene" id="C.cajan_00939.t">
    <property type="protein sequence ID" value="C.cajan_00939.t.cds1"/>
    <property type="gene ID" value="C.cajan_00939"/>
</dbReference>
<dbReference type="Proteomes" id="UP000075243">
    <property type="component" value="Chromosome 11"/>
</dbReference>
<accession>A0A151SJ03</accession>
<protein>
    <submittedName>
        <fullName evidence="2">Transposon Ty3-G Gag-Pol polyprotein</fullName>
    </submittedName>
</protein>
<sequence length="263" mass="29764">MKFPGSGGKIIFVKANQKTARQSYAESLKVSSFGEHCKSDPPTVAHITHVDITDLDLRSDSHDERPSPIDELDDLQIGKLPGQCTKISRQLNPELWRQLEVEISKKADLFAWSNADMPGIDAKFICHRLTVHKKARLVAQRKRKVGSERREAIITETQKLLNVGFIREVRYTKWLANVVLVKKSSGKWRMCVDYTDLNKACPKGSYPLPSIDRLVDGASGHALLSFLDAYSGYNQIMMYPPDEVHTSFITDHANFCYHARATY</sequence>
<dbReference type="Gene3D" id="3.30.70.270">
    <property type="match status" value="1"/>
</dbReference>
<dbReference type="CDD" id="cd01647">
    <property type="entry name" value="RT_LTR"/>
    <property type="match status" value="1"/>
</dbReference>
<organism evidence="2 3">
    <name type="scientific">Cajanus cajan</name>
    <name type="common">Pigeon pea</name>
    <name type="synonym">Cajanus indicus</name>
    <dbReference type="NCBI Taxonomy" id="3821"/>
    <lineage>
        <taxon>Eukaryota</taxon>
        <taxon>Viridiplantae</taxon>
        <taxon>Streptophyta</taxon>
        <taxon>Embryophyta</taxon>
        <taxon>Tracheophyta</taxon>
        <taxon>Spermatophyta</taxon>
        <taxon>Magnoliopsida</taxon>
        <taxon>eudicotyledons</taxon>
        <taxon>Gunneridae</taxon>
        <taxon>Pentapetalae</taxon>
        <taxon>rosids</taxon>
        <taxon>fabids</taxon>
        <taxon>Fabales</taxon>
        <taxon>Fabaceae</taxon>
        <taxon>Papilionoideae</taxon>
        <taxon>50 kb inversion clade</taxon>
        <taxon>NPAAA clade</taxon>
        <taxon>indigoferoid/millettioid clade</taxon>
        <taxon>Phaseoleae</taxon>
        <taxon>Cajanus</taxon>
    </lineage>
</organism>
<dbReference type="SUPFAM" id="SSF56672">
    <property type="entry name" value="DNA/RNA polymerases"/>
    <property type="match status" value="1"/>
</dbReference>
<dbReference type="InterPro" id="IPR043128">
    <property type="entry name" value="Rev_trsase/Diguanyl_cyclase"/>
</dbReference>
<name>A0A151SJ03_CAJCA</name>
<dbReference type="Gene3D" id="3.10.10.10">
    <property type="entry name" value="HIV Type 1 Reverse Transcriptase, subunit A, domain 1"/>
    <property type="match status" value="1"/>
</dbReference>
<dbReference type="PANTHER" id="PTHR24559">
    <property type="entry name" value="TRANSPOSON TY3-I GAG-POL POLYPROTEIN"/>
    <property type="match status" value="1"/>
</dbReference>
<evidence type="ECO:0000313" key="3">
    <source>
        <dbReference type="Proteomes" id="UP000075243"/>
    </source>
</evidence>
<dbReference type="InterPro" id="IPR043502">
    <property type="entry name" value="DNA/RNA_pol_sf"/>
</dbReference>
<dbReference type="InterPro" id="IPR053134">
    <property type="entry name" value="RNA-dir_DNA_polymerase"/>
</dbReference>
<gene>
    <name evidence="2" type="ORF">KK1_000965</name>
</gene>
<dbReference type="AlphaFoldDB" id="A0A151SJ03"/>
<evidence type="ECO:0000259" key="1">
    <source>
        <dbReference type="Pfam" id="PF00078"/>
    </source>
</evidence>